<sequence>MEAKEGVSLGVTVKGDEAPENFRVAPRTENSISNLNPSHNPIFSNSNPNPHSNPDPAPNANPTPNTSQFGGPTVISSPATAGTEVKKKRGRPRKYGPDGTLVTALSPMPISSSIPLSGELSAWKRGRGRPLESVKKQYKYENESTGDRIAYFVGANFTPHVLTVNVGEDVMMKVMSFSQQGARAICILSANGTISNVTLRQATSSGGTLTYEGRFEILSLSGSFMPTDNGVTKSRSGGMSVSLAGPDGRVLGGGLAGMLVAAGPVQVVVGSFIPGHQQEQKHKKQRTEISPAIAPISVLSPEELKGAYGGVKPVLIPSSSFHASDNSVPLNPIQAFGNSASDNKNSSPDDESKGPNLSNCEVSS</sequence>
<feature type="compositionally biased region" description="Polar residues" evidence="7">
    <location>
        <begin position="336"/>
        <end position="346"/>
    </location>
</feature>
<feature type="compositionally biased region" description="Polar residues" evidence="7">
    <location>
        <begin position="355"/>
        <end position="364"/>
    </location>
</feature>
<evidence type="ECO:0000256" key="1">
    <source>
        <dbReference type="ARBA" id="ARBA00004123"/>
    </source>
</evidence>
<dbReference type="InterPro" id="IPR005175">
    <property type="entry name" value="PPC_dom"/>
</dbReference>
<feature type="region of interest" description="Disordered" evidence="7">
    <location>
        <begin position="1"/>
        <end position="100"/>
    </location>
</feature>
<dbReference type="Gene3D" id="3.30.1330.80">
    <property type="entry name" value="Hypothetical protein, similar to alpha- acetolactate decarboxylase, domain 2"/>
    <property type="match status" value="1"/>
</dbReference>
<dbReference type="GO" id="GO:0005634">
    <property type="term" value="C:nucleus"/>
    <property type="evidence" value="ECO:0007669"/>
    <property type="project" value="UniProtKB-SubCell"/>
</dbReference>
<evidence type="ECO:0000256" key="3">
    <source>
        <dbReference type="ARBA" id="ARBA00023125"/>
    </source>
</evidence>
<evidence type="ECO:0000313" key="10">
    <source>
        <dbReference type="Proteomes" id="UP000091857"/>
    </source>
</evidence>
<feature type="region of interest" description="Disordered" evidence="7">
    <location>
        <begin position="321"/>
        <end position="364"/>
    </location>
</feature>
<dbReference type="PANTHER" id="PTHR31500">
    <property type="entry name" value="AT-HOOK MOTIF NUCLEAR-LOCALIZED PROTEIN 9"/>
    <property type="match status" value="1"/>
</dbReference>
<evidence type="ECO:0000256" key="7">
    <source>
        <dbReference type="SAM" id="MobiDB-lite"/>
    </source>
</evidence>
<dbReference type="OrthoDB" id="2014829at2759"/>
<reference evidence="10" key="1">
    <citation type="journal article" date="2016" name="Nat. Biotechnol.">
        <title>Sequencing wild and cultivated cassava and related species reveals extensive interspecific hybridization and genetic diversity.</title>
        <authorList>
            <person name="Bredeson J.V."/>
            <person name="Lyons J.B."/>
            <person name="Prochnik S.E."/>
            <person name="Wu G.A."/>
            <person name="Ha C.M."/>
            <person name="Edsinger-Gonzales E."/>
            <person name="Grimwood J."/>
            <person name="Schmutz J."/>
            <person name="Rabbi I.Y."/>
            <person name="Egesi C."/>
            <person name="Nauluvula P."/>
            <person name="Lebot V."/>
            <person name="Ndunguru J."/>
            <person name="Mkamilo G."/>
            <person name="Bart R.S."/>
            <person name="Setter T.L."/>
            <person name="Gleadow R.M."/>
            <person name="Kulakow P."/>
            <person name="Ferguson M.E."/>
            <person name="Rounsley S."/>
            <person name="Rokhsar D.S."/>
        </authorList>
    </citation>
    <scope>NUCLEOTIDE SEQUENCE [LARGE SCALE GENOMIC DNA]</scope>
    <source>
        <strain evidence="10">cv. AM560-2</strain>
    </source>
</reference>
<comment type="domain">
    <text evidence="6">The PPC domain mediates interactions between AHL proteins.</text>
</comment>
<keyword evidence="5 6" id="KW-0539">Nucleus</keyword>
<keyword evidence="2 6" id="KW-0805">Transcription regulation</keyword>
<dbReference type="Gramene" id="Manes.14G033100.1.v8.1">
    <property type="protein sequence ID" value="Manes.14G033100.1.v8.1.CDS"/>
    <property type="gene ID" value="Manes.14G033100.v8.1"/>
</dbReference>
<dbReference type="AlphaFoldDB" id="A0A2C9UK76"/>
<accession>A0A2C9UK76</accession>
<dbReference type="EMBL" id="CM004400">
    <property type="protein sequence ID" value="OAY30467.1"/>
    <property type="molecule type" value="Genomic_DNA"/>
</dbReference>
<dbReference type="GO" id="GO:0003680">
    <property type="term" value="F:minor groove of adenine-thymine-rich DNA binding"/>
    <property type="evidence" value="ECO:0007669"/>
    <property type="project" value="UniProtKB-UniRule"/>
</dbReference>
<dbReference type="InterPro" id="IPR039605">
    <property type="entry name" value="AHL"/>
</dbReference>
<dbReference type="PANTHER" id="PTHR31500:SF18">
    <property type="entry name" value="AT-HOOK MOTIF NUCLEAR-LOCALIZED PROTEIN 3"/>
    <property type="match status" value="1"/>
</dbReference>
<evidence type="ECO:0000256" key="6">
    <source>
        <dbReference type="RuleBase" id="RU367031"/>
    </source>
</evidence>
<dbReference type="STRING" id="3983.A0A2C9UK76"/>
<feature type="compositionally biased region" description="Pro residues" evidence="7">
    <location>
        <begin position="51"/>
        <end position="61"/>
    </location>
</feature>
<keyword evidence="3 6" id="KW-0238">DNA-binding</keyword>
<organism evidence="9 10">
    <name type="scientific">Manihot esculenta</name>
    <name type="common">Cassava</name>
    <name type="synonym">Jatropha manihot</name>
    <dbReference type="NCBI Taxonomy" id="3983"/>
    <lineage>
        <taxon>Eukaryota</taxon>
        <taxon>Viridiplantae</taxon>
        <taxon>Streptophyta</taxon>
        <taxon>Embryophyta</taxon>
        <taxon>Tracheophyta</taxon>
        <taxon>Spermatophyta</taxon>
        <taxon>Magnoliopsida</taxon>
        <taxon>eudicotyledons</taxon>
        <taxon>Gunneridae</taxon>
        <taxon>Pentapetalae</taxon>
        <taxon>rosids</taxon>
        <taxon>fabids</taxon>
        <taxon>Malpighiales</taxon>
        <taxon>Euphorbiaceae</taxon>
        <taxon>Crotonoideae</taxon>
        <taxon>Manihoteae</taxon>
        <taxon>Manihot</taxon>
    </lineage>
</organism>
<proteinExistence type="predicted"/>
<dbReference type="FunFam" id="3.30.1330.80:FF:000003">
    <property type="entry name" value="AT-hook motif nuclear-localized protein 1-like"/>
    <property type="match status" value="1"/>
</dbReference>
<dbReference type="Proteomes" id="UP000091857">
    <property type="component" value="Chromosome 14"/>
</dbReference>
<dbReference type="PROSITE" id="PS51742">
    <property type="entry name" value="PPC"/>
    <property type="match status" value="1"/>
</dbReference>
<evidence type="ECO:0000313" key="9">
    <source>
        <dbReference type="EMBL" id="OAY30467.1"/>
    </source>
</evidence>
<protein>
    <recommendedName>
        <fullName evidence="6">AT-hook motif nuclear-localized protein</fullName>
    </recommendedName>
</protein>
<keyword evidence="4 6" id="KW-0804">Transcription</keyword>
<evidence type="ECO:0000256" key="4">
    <source>
        <dbReference type="ARBA" id="ARBA00023163"/>
    </source>
</evidence>
<dbReference type="CDD" id="cd11378">
    <property type="entry name" value="DUF296"/>
    <property type="match status" value="1"/>
</dbReference>
<evidence type="ECO:0000259" key="8">
    <source>
        <dbReference type="PROSITE" id="PS51742"/>
    </source>
</evidence>
<feature type="compositionally biased region" description="Polar residues" evidence="7">
    <location>
        <begin position="68"/>
        <end position="80"/>
    </location>
</feature>
<dbReference type="Pfam" id="PF03479">
    <property type="entry name" value="PCC"/>
    <property type="match status" value="1"/>
</dbReference>
<evidence type="ECO:0000256" key="2">
    <source>
        <dbReference type="ARBA" id="ARBA00023015"/>
    </source>
</evidence>
<keyword evidence="10" id="KW-1185">Reference proteome</keyword>
<comment type="caution">
    <text evidence="9">The sequence shown here is derived from an EMBL/GenBank/DDBJ whole genome shotgun (WGS) entry which is preliminary data.</text>
</comment>
<evidence type="ECO:0000256" key="5">
    <source>
        <dbReference type="ARBA" id="ARBA00023242"/>
    </source>
</evidence>
<dbReference type="OMA" id="NISMRGE"/>
<feature type="compositionally biased region" description="Low complexity" evidence="7">
    <location>
        <begin position="36"/>
        <end position="50"/>
    </location>
</feature>
<dbReference type="SUPFAM" id="SSF117856">
    <property type="entry name" value="AF0104/ALDC/Ptd012-like"/>
    <property type="match status" value="1"/>
</dbReference>
<name>A0A2C9UK76_MANES</name>
<comment type="function">
    <text evidence="6">Transcription factor that specifically binds AT-rich DNA sequences related to the nuclear matrix attachment regions (MARs).</text>
</comment>
<gene>
    <name evidence="9" type="ORF">MANES_14G033100v8</name>
</gene>
<feature type="domain" description="PPC" evidence="8">
    <location>
        <begin position="154"/>
        <end position="295"/>
    </location>
</feature>
<comment type="subcellular location">
    <subcellularLocation>
        <location evidence="1 6">Nucleus</location>
    </subcellularLocation>
</comment>